<dbReference type="Gene3D" id="2.60.200.20">
    <property type="match status" value="1"/>
</dbReference>
<evidence type="ECO:0000256" key="3">
    <source>
        <dbReference type="ARBA" id="ARBA00022723"/>
    </source>
</evidence>
<gene>
    <name evidence="11" type="ORF">PGLA2088_LOCUS40364</name>
</gene>
<evidence type="ECO:0000256" key="1">
    <source>
        <dbReference type="ARBA" id="ARBA00005797"/>
    </source>
</evidence>
<organism evidence="11 12">
    <name type="scientific">Polarella glacialis</name>
    <name type="common">Dinoflagellate</name>
    <dbReference type="NCBI Taxonomy" id="89957"/>
    <lineage>
        <taxon>Eukaryota</taxon>
        <taxon>Sar</taxon>
        <taxon>Alveolata</taxon>
        <taxon>Dinophyceae</taxon>
        <taxon>Suessiales</taxon>
        <taxon>Suessiaceae</taxon>
        <taxon>Polarella</taxon>
    </lineage>
</organism>
<protein>
    <recommendedName>
        <fullName evidence="2">E3 ubiquitin-protein ligase CHFR</fullName>
    </recommendedName>
</protein>
<keyword evidence="4 6" id="KW-0863">Zinc-finger</keyword>
<dbReference type="InterPro" id="IPR000253">
    <property type="entry name" value="FHA_dom"/>
</dbReference>
<feature type="domain" description="RING-type" evidence="10">
    <location>
        <begin position="299"/>
        <end position="338"/>
    </location>
</feature>
<dbReference type="SUPFAM" id="SSF57850">
    <property type="entry name" value="RING/U-box"/>
    <property type="match status" value="1"/>
</dbReference>
<keyword evidence="5" id="KW-0862">Zinc</keyword>
<dbReference type="AlphaFoldDB" id="A0A813L418"/>
<dbReference type="SMART" id="SM00184">
    <property type="entry name" value="RING"/>
    <property type="match status" value="1"/>
</dbReference>
<keyword evidence="7" id="KW-0175">Coiled coil</keyword>
<dbReference type="Gene3D" id="3.30.40.10">
    <property type="entry name" value="Zinc/RING finger domain, C3HC4 (zinc finger)"/>
    <property type="match status" value="1"/>
</dbReference>
<evidence type="ECO:0000256" key="6">
    <source>
        <dbReference type="PROSITE-ProRule" id="PRU00175"/>
    </source>
</evidence>
<evidence type="ECO:0000256" key="4">
    <source>
        <dbReference type="ARBA" id="ARBA00022771"/>
    </source>
</evidence>
<evidence type="ECO:0000259" key="9">
    <source>
        <dbReference type="PROSITE" id="PS50006"/>
    </source>
</evidence>
<dbReference type="InterPro" id="IPR008984">
    <property type="entry name" value="SMAD_FHA_dom_sf"/>
</dbReference>
<dbReference type="PANTHER" id="PTHR23308">
    <property type="entry name" value="NUCLEAR INHIBITOR OF PROTEIN PHOSPHATASE-1"/>
    <property type="match status" value="1"/>
</dbReference>
<dbReference type="SMART" id="SM00240">
    <property type="entry name" value="FHA"/>
    <property type="match status" value="1"/>
</dbReference>
<evidence type="ECO:0000313" key="11">
    <source>
        <dbReference type="EMBL" id="CAE8718933.1"/>
    </source>
</evidence>
<dbReference type="PROSITE" id="PS50006">
    <property type="entry name" value="FHA_DOMAIN"/>
    <property type="match status" value="1"/>
</dbReference>
<dbReference type="Pfam" id="PF00498">
    <property type="entry name" value="FHA"/>
    <property type="match status" value="1"/>
</dbReference>
<feature type="compositionally biased region" description="Low complexity" evidence="8">
    <location>
        <begin position="70"/>
        <end position="80"/>
    </location>
</feature>
<dbReference type="Proteomes" id="UP000626109">
    <property type="component" value="Unassembled WGS sequence"/>
</dbReference>
<dbReference type="CDD" id="cd00060">
    <property type="entry name" value="FHA"/>
    <property type="match status" value="1"/>
</dbReference>
<evidence type="ECO:0000256" key="7">
    <source>
        <dbReference type="SAM" id="Coils"/>
    </source>
</evidence>
<evidence type="ECO:0000313" key="12">
    <source>
        <dbReference type="Proteomes" id="UP000626109"/>
    </source>
</evidence>
<dbReference type="InterPro" id="IPR013083">
    <property type="entry name" value="Znf_RING/FYVE/PHD"/>
</dbReference>
<dbReference type="InterPro" id="IPR001841">
    <property type="entry name" value="Znf_RING"/>
</dbReference>
<dbReference type="PROSITE" id="PS00518">
    <property type="entry name" value="ZF_RING_1"/>
    <property type="match status" value="1"/>
</dbReference>
<dbReference type="EMBL" id="CAJNNW010033449">
    <property type="protein sequence ID" value="CAE8718933.1"/>
    <property type="molecule type" value="Genomic_DNA"/>
</dbReference>
<name>A0A813L418_POLGL</name>
<dbReference type="GO" id="GO:0008270">
    <property type="term" value="F:zinc ion binding"/>
    <property type="evidence" value="ECO:0007669"/>
    <property type="project" value="UniProtKB-KW"/>
</dbReference>
<dbReference type="InterPro" id="IPR017907">
    <property type="entry name" value="Znf_RING_CS"/>
</dbReference>
<accession>A0A813L418</accession>
<feature type="region of interest" description="Disordered" evidence="8">
    <location>
        <begin position="1"/>
        <end position="115"/>
    </location>
</feature>
<feature type="coiled-coil region" evidence="7">
    <location>
        <begin position="249"/>
        <end position="276"/>
    </location>
</feature>
<dbReference type="PROSITE" id="PS50089">
    <property type="entry name" value="ZF_RING_2"/>
    <property type="match status" value="1"/>
</dbReference>
<comment type="caution">
    <text evidence="11">The sequence shown here is derived from an EMBL/GenBank/DDBJ whole genome shotgun (WGS) entry which is preliminary data.</text>
</comment>
<evidence type="ECO:0000256" key="8">
    <source>
        <dbReference type="SAM" id="MobiDB-lite"/>
    </source>
</evidence>
<evidence type="ECO:0000256" key="5">
    <source>
        <dbReference type="ARBA" id="ARBA00022833"/>
    </source>
</evidence>
<dbReference type="SUPFAM" id="SSF49879">
    <property type="entry name" value="SMAD/FHA domain"/>
    <property type="match status" value="1"/>
</dbReference>
<dbReference type="Pfam" id="PF13923">
    <property type="entry name" value="zf-C3HC4_2"/>
    <property type="match status" value="1"/>
</dbReference>
<evidence type="ECO:0000259" key="10">
    <source>
        <dbReference type="PROSITE" id="PS50089"/>
    </source>
</evidence>
<sequence>MANEPARKRARSKLSAPGTAALVQPGTAAPRFLPANIVIDEEVPDQERSKPQVDGRSMATPARGAPSGRSAVGTGSGATPAPAPPAPETTPVEPGTRGVTGPGENLGSHETPSTETCRGLAFLRLSSQSQPSMNVSPLIYLNKEVVTFGRLPSNDIVLDSKRMPQMISRAHGRVQIRQPGSAQQEWIISDCGSMNGITVNGEAVPSEGKSLRTGDVISFGRRTHPPEFEFVFEAPPGGALEAQQEVFAASEQMQRITELEKELKAQREQNHVQAEEALKRRQGSRTALNISEISSELACCICRDWLVHAATIECSHSFCHSCIDRWLQTKQFVCPVCRKEVTREPVRTRAVDTLCEKTVGRLSETEKADYQERLSTAEASEARNRKLLKDLQQSVDEAIKGGKNFFSINQNWRKRDKELFAQGVKEYTGCARETYCRLTGLTVQWVHSADEDKLNQALHNLALTDKIFGRPVEEIRRRLLMYLQYG</sequence>
<evidence type="ECO:0000256" key="2">
    <source>
        <dbReference type="ARBA" id="ARBA00017908"/>
    </source>
</evidence>
<keyword evidence="3" id="KW-0479">Metal-binding</keyword>
<dbReference type="InterPro" id="IPR050923">
    <property type="entry name" value="Cell_Proc_Reg/RNA_Proc"/>
</dbReference>
<proteinExistence type="inferred from homology"/>
<feature type="domain" description="FHA" evidence="9">
    <location>
        <begin position="146"/>
        <end position="204"/>
    </location>
</feature>
<reference evidence="11" key="1">
    <citation type="submission" date="2021-02" db="EMBL/GenBank/DDBJ databases">
        <authorList>
            <person name="Dougan E. K."/>
            <person name="Rhodes N."/>
            <person name="Thang M."/>
            <person name="Chan C."/>
        </authorList>
    </citation>
    <scope>NUCLEOTIDE SEQUENCE</scope>
</reference>
<comment type="similarity">
    <text evidence="1">Belongs to the CHFR family.</text>
</comment>